<keyword evidence="4" id="KW-1185">Reference proteome</keyword>
<dbReference type="PANTHER" id="PTHR33295:SF18">
    <property type="entry name" value="AAA+ ATPASE DOMAIN-CONTAINING PROTEIN"/>
    <property type="match status" value="1"/>
</dbReference>
<dbReference type="STRING" id="660521.SAMN04487949_3290"/>
<protein>
    <submittedName>
        <fullName evidence="3">AAA domain-containing protein</fullName>
    </submittedName>
</protein>
<dbReference type="InterPro" id="IPR041682">
    <property type="entry name" value="AAA_14"/>
</dbReference>
<sequence length="620" mass="70507">MTFDPDSITSGHSLIQRLDEYNPWWELGREASTSGEFSSLRSTFYRSYNALHEGEARLLSATGSDGVGKSRLLSQLIAAHIDPNFVEKFFRDSKSRELAQSNLIPPSNVLYIPLRDDPVFQLHPEEQLRAAVDHFETHVFRQHQSSTHYLFFDDLHVVERPNKRGNQEVGRWEQLLTELLDEHEERRIVFSGLSMEDVRKRLASVTVGGSNHTIPGNHFDVYPLGFGDFLRMRYRDIELAPASERFDEKSAMAAIQEGVIQATPDTIVSELISQESGSVIDSSTARREIANYCTTGGTVALRIAQEGISLNDDRFTDVIRSRGNVDFDSIQRRTLDDFRDDLIRAATYLGGVKDASGLERFCALAAHEHPIDDVSFDDLTAVLNIDRRTLRDKYLSNLSRLHLLSPAQEYDNQRPRKIRFYLRNPGITNAFCQNDLNDVLRRQPGLDEALAKAVTFDHTVRLSSELNHIHDPKRGVIKFWVGSKGTVDFVLKINGTPIPILWSYSRGLDELYHSTDTPGFDALQEFLDGEAYATERDRVDELLYTSVTNEFAEQRRKYVQQNEYAGRLDDDEALVYDSEPPFGIVLTNARDALEQGVYVIEAGSKPVIQIPLWTYLRLSR</sequence>
<dbReference type="RefSeq" id="WP_089699195.1">
    <property type="nucleotide sequence ID" value="NZ_FNHL01000005.1"/>
</dbReference>
<dbReference type="OrthoDB" id="371918at2157"/>
<proteinExistence type="predicted"/>
<accession>A0A1G9YFZ6</accession>
<evidence type="ECO:0000259" key="1">
    <source>
        <dbReference type="Pfam" id="PF13173"/>
    </source>
</evidence>
<feature type="domain" description="DUF4143" evidence="2">
    <location>
        <begin position="348"/>
        <end position="500"/>
    </location>
</feature>
<dbReference type="EMBL" id="FNHL01000005">
    <property type="protein sequence ID" value="SDN08089.1"/>
    <property type="molecule type" value="Genomic_DNA"/>
</dbReference>
<gene>
    <name evidence="3" type="ORF">SAMN04487949_3290</name>
</gene>
<dbReference type="Proteomes" id="UP000199451">
    <property type="component" value="Unassembled WGS sequence"/>
</dbReference>
<evidence type="ECO:0000313" key="4">
    <source>
        <dbReference type="Proteomes" id="UP000199451"/>
    </source>
</evidence>
<name>A0A1G9YFZ6_9EURY</name>
<dbReference type="PANTHER" id="PTHR33295">
    <property type="entry name" value="ATPASE"/>
    <property type="match status" value="1"/>
</dbReference>
<dbReference type="Pfam" id="PF13173">
    <property type="entry name" value="AAA_14"/>
    <property type="match status" value="1"/>
</dbReference>
<dbReference type="InterPro" id="IPR025420">
    <property type="entry name" value="DUF4143"/>
</dbReference>
<evidence type="ECO:0000259" key="2">
    <source>
        <dbReference type="Pfam" id="PF13635"/>
    </source>
</evidence>
<dbReference type="AlphaFoldDB" id="A0A1G9YFZ6"/>
<dbReference type="Pfam" id="PF13635">
    <property type="entry name" value="DUF4143"/>
    <property type="match status" value="1"/>
</dbReference>
<evidence type="ECO:0000313" key="3">
    <source>
        <dbReference type="EMBL" id="SDN08089.1"/>
    </source>
</evidence>
<feature type="domain" description="AAA" evidence="1">
    <location>
        <begin position="59"/>
        <end position="230"/>
    </location>
</feature>
<reference evidence="4" key="1">
    <citation type="submission" date="2016-10" db="EMBL/GenBank/DDBJ databases">
        <authorList>
            <person name="Varghese N."/>
            <person name="Submissions S."/>
        </authorList>
    </citation>
    <scope>NUCLEOTIDE SEQUENCE [LARGE SCALE GENOMIC DNA]</scope>
    <source>
        <strain evidence="4">CGMCC 1.10119</strain>
    </source>
</reference>
<organism evidence="3 4">
    <name type="scientific">Halogranum gelatinilyticum</name>
    <dbReference type="NCBI Taxonomy" id="660521"/>
    <lineage>
        <taxon>Archaea</taxon>
        <taxon>Methanobacteriati</taxon>
        <taxon>Methanobacteriota</taxon>
        <taxon>Stenosarchaea group</taxon>
        <taxon>Halobacteria</taxon>
        <taxon>Halobacteriales</taxon>
        <taxon>Haloferacaceae</taxon>
    </lineage>
</organism>